<reference evidence="1" key="1">
    <citation type="journal article" date="2020" name="mSystems">
        <title>Genome- and Community-Level Interaction Insights into Carbon Utilization and Element Cycling Functions of Hydrothermarchaeota in Hydrothermal Sediment.</title>
        <authorList>
            <person name="Zhou Z."/>
            <person name="Liu Y."/>
            <person name="Xu W."/>
            <person name="Pan J."/>
            <person name="Luo Z.H."/>
            <person name="Li M."/>
        </authorList>
    </citation>
    <scope>NUCLEOTIDE SEQUENCE [LARGE SCALE GENOMIC DNA]</scope>
    <source>
        <strain evidence="1">SpSt-1224</strain>
    </source>
</reference>
<evidence type="ECO:0000313" key="1">
    <source>
        <dbReference type="EMBL" id="HET97698.1"/>
    </source>
</evidence>
<organism evidence="1">
    <name type="scientific">Desulfurivibrio alkaliphilus</name>
    <dbReference type="NCBI Taxonomy" id="427923"/>
    <lineage>
        <taxon>Bacteria</taxon>
        <taxon>Pseudomonadati</taxon>
        <taxon>Thermodesulfobacteriota</taxon>
        <taxon>Desulfobulbia</taxon>
        <taxon>Desulfobulbales</taxon>
        <taxon>Desulfobulbaceae</taxon>
        <taxon>Desulfurivibrio</taxon>
    </lineage>
</organism>
<dbReference type="Proteomes" id="UP000885986">
    <property type="component" value="Unassembled WGS sequence"/>
</dbReference>
<gene>
    <name evidence="1" type="ORF">ENN98_03195</name>
</gene>
<dbReference type="AlphaFoldDB" id="A0A7C2XV62"/>
<sequence>MMVRSSGGLRNLAVKILLLQNLQIKEGKAEGVRDGQVGVAFFIALAGINRLFAHDFTPSSISTGSPPEFVFRAITDQLA</sequence>
<protein>
    <submittedName>
        <fullName evidence="1">Uncharacterized protein</fullName>
    </submittedName>
</protein>
<comment type="caution">
    <text evidence="1">The sequence shown here is derived from an EMBL/GenBank/DDBJ whole genome shotgun (WGS) entry which is preliminary data.</text>
</comment>
<dbReference type="EMBL" id="DSDS01000072">
    <property type="protein sequence ID" value="HET97698.1"/>
    <property type="molecule type" value="Genomic_DNA"/>
</dbReference>
<name>A0A7C2XV62_9BACT</name>
<accession>A0A7C2XV62</accession>
<proteinExistence type="predicted"/>